<dbReference type="Pfam" id="PF14223">
    <property type="entry name" value="Retrotran_gag_2"/>
    <property type="match status" value="1"/>
</dbReference>
<dbReference type="OrthoDB" id="3268193at2759"/>
<evidence type="ECO:0000256" key="1">
    <source>
        <dbReference type="ARBA" id="ARBA00022664"/>
    </source>
</evidence>
<dbReference type="RefSeq" id="XP_027618835.1">
    <property type="nucleotide sequence ID" value="XM_027763034.1"/>
</dbReference>
<feature type="domain" description="CCHC-type" evidence="4">
    <location>
        <begin position="258"/>
        <end position="271"/>
    </location>
</feature>
<accession>A0A401H0K4</accession>
<evidence type="ECO:0000313" key="6">
    <source>
        <dbReference type="Proteomes" id="UP000287166"/>
    </source>
</evidence>
<keyword evidence="6" id="KW-1185">Reference proteome</keyword>
<dbReference type="PROSITE" id="PS50158">
    <property type="entry name" value="ZF_CCHC"/>
    <property type="match status" value="1"/>
</dbReference>
<keyword evidence="2" id="KW-0479">Metal-binding</keyword>
<organism evidence="5 6">
    <name type="scientific">Sparassis crispa</name>
    <dbReference type="NCBI Taxonomy" id="139825"/>
    <lineage>
        <taxon>Eukaryota</taxon>
        <taxon>Fungi</taxon>
        <taxon>Dikarya</taxon>
        <taxon>Basidiomycota</taxon>
        <taxon>Agaricomycotina</taxon>
        <taxon>Agaricomycetes</taxon>
        <taxon>Polyporales</taxon>
        <taxon>Sparassidaceae</taxon>
        <taxon>Sparassis</taxon>
    </lineage>
</organism>
<name>A0A401H0K4_9APHY</name>
<evidence type="ECO:0000256" key="2">
    <source>
        <dbReference type="PROSITE-ProRule" id="PRU00047"/>
    </source>
</evidence>
<dbReference type="SUPFAM" id="SSF57756">
    <property type="entry name" value="Retrovirus zinc finger-like domains"/>
    <property type="match status" value="1"/>
</dbReference>
<evidence type="ECO:0000256" key="3">
    <source>
        <dbReference type="SAM" id="MobiDB-lite"/>
    </source>
</evidence>
<keyword evidence="2" id="KW-0863">Zinc-finger</keyword>
<keyword evidence="1" id="KW-0507">mRNA processing</keyword>
<dbReference type="EMBL" id="BFAD01000012">
    <property type="protein sequence ID" value="GBE87922.1"/>
    <property type="molecule type" value="Genomic_DNA"/>
</dbReference>
<evidence type="ECO:0000313" key="5">
    <source>
        <dbReference type="EMBL" id="GBE87922.1"/>
    </source>
</evidence>
<dbReference type="InParanoid" id="A0A401H0K4"/>
<protein>
    <recommendedName>
        <fullName evidence="4">CCHC-type domain-containing protein</fullName>
    </recommendedName>
</protein>
<feature type="region of interest" description="Disordered" evidence="3">
    <location>
        <begin position="275"/>
        <end position="305"/>
    </location>
</feature>
<dbReference type="GO" id="GO:0006397">
    <property type="term" value="P:mRNA processing"/>
    <property type="evidence" value="ECO:0007669"/>
    <property type="project" value="UniProtKB-KW"/>
</dbReference>
<dbReference type="Proteomes" id="UP000287166">
    <property type="component" value="Unassembled WGS sequence"/>
</dbReference>
<keyword evidence="2" id="KW-0862">Zinc</keyword>
<dbReference type="GO" id="GO:0008270">
    <property type="term" value="F:zinc ion binding"/>
    <property type="evidence" value="ECO:0007669"/>
    <property type="project" value="UniProtKB-KW"/>
</dbReference>
<dbReference type="SMART" id="SM00343">
    <property type="entry name" value="ZnF_C2HC"/>
    <property type="match status" value="2"/>
</dbReference>
<dbReference type="Gene3D" id="4.10.60.10">
    <property type="entry name" value="Zinc finger, CCHC-type"/>
    <property type="match status" value="1"/>
</dbReference>
<sequence>MSNDDKDIPNSMYRIHPLKEDNWMPWKRRMTAFLDEKKLLGYVTGEIQKPEPSANPDTREAHDAEIQKWGEKDQRARNLIIMCLDDAQVIHTEGVIMAHHIWDLLRTVKEPKGQHGIIALSRVFYDYHADEGVNIPQHIAKLREIREQLQMMGKQITDADFNGILIKSLPSSWDSYTASYTGTMSSQPNSPPMTTPELIAVVISEYRCRLDRDQHVEPEQVLTAQSQKRKRDLIKKCSICHKMGHMAGECWNRGKPICSNCGKFGHVGKDCWAKGGGKEGQAPSRAGPSNAPYRGASSGEPPYKH</sequence>
<dbReference type="GeneID" id="38784839"/>
<dbReference type="AlphaFoldDB" id="A0A401H0K4"/>
<reference evidence="5 6" key="1">
    <citation type="journal article" date="2018" name="Sci. Rep.">
        <title>Genome sequence of the cauliflower mushroom Sparassis crispa (Hanabiratake) and its association with beneficial usage.</title>
        <authorList>
            <person name="Kiyama R."/>
            <person name="Furutani Y."/>
            <person name="Kawaguchi K."/>
            <person name="Nakanishi T."/>
        </authorList>
    </citation>
    <scope>NUCLEOTIDE SEQUENCE [LARGE SCALE GENOMIC DNA]</scope>
</reference>
<evidence type="ECO:0000259" key="4">
    <source>
        <dbReference type="PROSITE" id="PS50158"/>
    </source>
</evidence>
<dbReference type="InterPro" id="IPR036875">
    <property type="entry name" value="Znf_CCHC_sf"/>
</dbReference>
<comment type="caution">
    <text evidence="5">The sequence shown here is derived from an EMBL/GenBank/DDBJ whole genome shotgun (WGS) entry which is preliminary data.</text>
</comment>
<dbReference type="InterPro" id="IPR001878">
    <property type="entry name" value="Znf_CCHC"/>
</dbReference>
<gene>
    <name evidence="5" type="ORF">SCP_1201480</name>
</gene>
<dbReference type="GO" id="GO:0003676">
    <property type="term" value="F:nucleic acid binding"/>
    <property type="evidence" value="ECO:0007669"/>
    <property type="project" value="InterPro"/>
</dbReference>
<proteinExistence type="predicted"/>